<keyword evidence="3" id="KW-0808">Transferase</keyword>
<evidence type="ECO:0000313" key="9">
    <source>
        <dbReference type="Proteomes" id="UP001054902"/>
    </source>
</evidence>
<protein>
    <submittedName>
        <fullName evidence="8">1-acyl-sn-glycerol-3-phosphate acyltransferase</fullName>
    </submittedName>
</protein>
<dbReference type="AlphaFoldDB" id="A0AAD3CLR4"/>
<dbReference type="SUPFAM" id="SSF69593">
    <property type="entry name" value="Glycerol-3-phosphate (1)-acyltransferase"/>
    <property type="match status" value="1"/>
</dbReference>
<evidence type="ECO:0000256" key="6">
    <source>
        <dbReference type="SAM" id="MobiDB-lite"/>
    </source>
</evidence>
<dbReference type="Proteomes" id="UP001054902">
    <property type="component" value="Unassembled WGS sequence"/>
</dbReference>
<dbReference type="PROSITE" id="PS51257">
    <property type="entry name" value="PROKAR_LIPOPROTEIN"/>
    <property type="match status" value="1"/>
</dbReference>
<keyword evidence="2" id="KW-0444">Lipid biosynthesis</keyword>
<dbReference type="GO" id="GO:0003841">
    <property type="term" value="F:1-acylglycerol-3-phosphate O-acyltransferase activity"/>
    <property type="evidence" value="ECO:0007669"/>
    <property type="project" value="TreeGrafter"/>
</dbReference>
<evidence type="ECO:0000256" key="4">
    <source>
        <dbReference type="ARBA" id="ARBA00023098"/>
    </source>
</evidence>
<dbReference type="GO" id="GO:0006654">
    <property type="term" value="P:phosphatidic acid biosynthetic process"/>
    <property type="evidence" value="ECO:0007669"/>
    <property type="project" value="TreeGrafter"/>
</dbReference>
<reference evidence="8 9" key="1">
    <citation type="journal article" date="2021" name="Sci. Rep.">
        <title>The genome of the diatom Chaetoceros tenuissimus carries an ancient integrated fragment of an extant virus.</title>
        <authorList>
            <person name="Hongo Y."/>
            <person name="Kimura K."/>
            <person name="Takaki Y."/>
            <person name="Yoshida Y."/>
            <person name="Baba S."/>
            <person name="Kobayashi G."/>
            <person name="Nagasaki K."/>
            <person name="Hano T."/>
            <person name="Tomaru Y."/>
        </authorList>
    </citation>
    <scope>NUCLEOTIDE SEQUENCE [LARGE SCALE GENOMIC DNA]</scope>
    <source>
        <strain evidence="8 9">NIES-3715</strain>
    </source>
</reference>
<feature type="domain" description="Phospholipid/glycerol acyltransferase" evidence="7">
    <location>
        <begin position="174"/>
        <end position="288"/>
    </location>
</feature>
<dbReference type="PANTHER" id="PTHR10434">
    <property type="entry name" value="1-ACYL-SN-GLYCEROL-3-PHOSPHATE ACYLTRANSFERASE"/>
    <property type="match status" value="1"/>
</dbReference>
<name>A0AAD3CLR4_9STRA</name>
<keyword evidence="4" id="KW-0443">Lipid metabolism</keyword>
<dbReference type="EMBL" id="BLLK01000022">
    <property type="protein sequence ID" value="GFH46995.1"/>
    <property type="molecule type" value="Genomic_DNA"/>
</dbReference>
<proteinExistence type="predicted"/>
<sequence length="377" mass="41892">MKFSRACTQTFVAMVATSITLQSCLVQSFTPSNMASINKQMKIARTTLFASSIIPSDEQPSIGFENTCMLPRSEIHPIIKLKEGEPKEKFVNAHGLYCILVTIILNPIWAVAMWITDAVCKAFPDLDPNRAFYDNTGKVWSRLWLTVTDSYPTISGDVDRIRIPKNEEDSLGACLFVANHSSWLDIPILCTVLDPVFKFIAKGELKSIPCIGQQLVGGNHIMIDREDRRSQLRTFKEGVNYLKSGVPLMAFPEGKRSQDGRLDAFKGGIFSMAVKAGVPIVPISLSNTHAVMPSNALFPFQTGAGKLHVHVHEPIEVEGKSEAELAETVKEKLLSRMPLDQQPLPSEEDLVNEIMSQTEDTKKENEETGKDQLQRTT</sequence>
<organism evidence="8 9">
    <name type="scientific">Chaetoceros tenuissimus</name>
    <dbReference type="NCBI Taxonomy" id="426638"/>
    <lineage>
        <taxon>Eukaryota</taxon>
        <taxon>Sar</taxon>
        <taxon>Stramenopiles</taxon>
        <taxon>Ochrophyta</taxon>
        <taxon>Bacillariophyta</taxon>
        <taxon>Coscinodiscophyceae</taxon>
        <taxon>Chaetocerotophycidae</taxon>
        <taxon>Chaetocerotales</taxon>
        <taxon>Chaetocerotaceae</taxon>
        <taxon>Chaetoceros</taxon>
    </lineage>
</organism>
<keyword evidence="9" id="KW-1185">Reference proteome</keyword>
<evidence type="ECO:0000259" key="7">
    <source>
        <dbReference type="SMART" id="SM00563"/>
    </source>
</evidence>
<comment type="caution">
    <text evidence="8">The sequence shown here is derived from an EMBL/GenBank/DDBJ whole genome shotgun (WGS) entry which is preliminary data.</text>
</comment>
<keyword evidence="5 8" id="KW-0012">Acyltransferase</keyword>
<evidence type="ECO:0000256" key="1">
    <source>
        <dbReference type="ARBA" id="ARBA00005189"/>
    </source>
</evidence>
<feature type="region of interest" description="Disordered" evidence="6">
    <location>
        <begin position="337"/>
        <end position="377"/>
    </location>
</feature>
<accession>A0AAD3CLR4</accession>
<dbReference type="InterPro" id="IPR002123">
    <property type="entry name" value="Plipid/glycerol_acylTrfase"/>
</dbReference>
<gene>
    <name evidence="8" type="ORF">CTEN210_03470</name>
</gene>
<dbReference type="SMART" id="SM00563">
    <property type="entry name" value="PlsC"/>
    <property type="match status" value="1"/>
</dbReference>
<dbReference type="CDD" id="cd07989">
    <property type="entry name" value="LPLAT_AGPAT-like"/>
    <property type="match status" value="1"/>
</dbReference>
<evidence type="ECO:0000256" key="3">
    <source>
        <dbReference type="ARBA" id="ARBA00022679"/>
    </source>
</evidence>
<evidence type="ECO:0000313" key="8">
    <source>
        <dbReference type="EMBL" id="GFH46995.1"/>
    </source>
</evidence>
<dbReference type="PANTHER" id="PTHR10434:SF64">
    <property type="entry name" value="1-ACYL-SN-GLYCEROL-3-PHOSPHATE ACYLTRANSFERASE-RELATED"/>
    <property type="match status" value="1"/>
</dbReference>
<dbReference type="Pfam" id="PF01553">
    <property type="entry name" value="Acyltransferase"/>
    <property type="match status" value="1"/>
</dbReference>
<evidence type="ECO:0000256" key="5">
    <source>
        <dbReference type="ARBA" id="ARBA00023315"/>
    </source>
</evidence>
<feature type="compositionally biased region" description="Basic and acidic residues" evidence="6">
    <location>
        <begin position="359"/>
        <end position="377"/>
    </location>
</feature>
<comment type="pathway">
    <text evidence="1">Lipid metabolism.</text>
</comment>
<evidence type="ECO:0000256" key="2">
    <source>
        <dbReference type="ARBA" id="ARBA00022516"/>
    </source>
</evidence>